<sequence>MSESMGYGITGKPTGIKTGGTNCRQRTLNLDTHGCRAMSSTSFHHLPAVMPPSLDRDNSSTCNAYLPIKFALGGQHADHHYINCHGCPFPKRDRPPTVAHVASPKNYQAPTVLASKSVSASSKTLGSSPMQSNSAAIELGCVHNPCGRKATSACAYTRCKTHWILDKSLQKKGHFWAPDLVTETRDISNRIICGDTLPEIKSFLQVDFVVETDHIGISFRGPETCRFRHHFGVTNTVPDTNGIRRSIGRAKTISIRLGFGKPSTAPETEGFGTSEIDADMTRFGNIIRLVKDFHFRSGTLKRAFFRSHQEARLSTRQASRLRVPPAPFTRLRSLSPFTNNTLITAVSHVVPPLPTTTLRLDPIEERLRRDAEEEAEDRRQDELMSCLADCARSMSFLGRDARCMNCPVLMCRRRGCWSSSWAMARSAMEVGVIADFELPNPRQAPRLIPVYDRRFSHFPFVLENDGPIPRHIHFKDESGGIWTKKNKKVAQNMTLTKKMCARLNVHLEPHTPVFKDRHSGMAEQNFKYPAQDFGWETHNTEQPTISARRPRGSKVHSHWTHSKCKRESKIDPAGFCGTRADARGNLIGKCCRFHAVIHRRRGKDVTEYAGRFNY</sequence>
<accession>A0AAD6X9M1</accession>
<reference evidence="1" key="1">
    <citation type="submission" date="2023-03" db="EMBL/GenBank/DDBJ databases">
        <title>Massive genome expansion in bonnet fungi (Mycena s.s.) driven by repeated elements and novel gene families across ecological guilds.</title>
        <authorList>
            <consortium name="Lawrence Berkeley National Laboratory"/>
            <person name="Harder C.B."/>
            <person name="Miyauchi S."/>
            <person name="Viragh M."/>
            <person name="Kuo A."/>
            <person name="Thoen E."/>
            <person name="Andreopoulos B."/>
            <person name="Lu D."/>
            <person name="Skrede I."/>
            <person name="Drula E."/>
            <person name="Henrissat B."/>
            <person name="Morin E."/>
            <person name="Kohler A."/>
            <person name="Barry K."/>
            <person name="LaButti K."/>
            <person name="Morin E."/>
            <person name="Salamov A."/>
            <person name="Lipzen A."/>
            <person name="Mereny Z."/>
            <person name="Hegedus B."/>
            <person name="Baldrian P."/>
            <person name="Stursova M."/>
            <person name="Weitz H."/>
            <person name="Taylor A."/>
            <person name="Grigoriev I.V."/>
            <person name="Nagy L.G."/>
            <person name="Martin F."/>
            <person name="Kauserud H."/>
        </authorList>
    </citation>
    <scope>NUCLEOTIDE SEQUENCE</scope>
    <source>
        <strain evidence="1">CBHHK200</strain>
    </source>
</reference>
<dbReference type="AlphaFoldDB" id="A0AAD6X9M1"/>
<dbReference type="EMBL" id="JARJCM010000007">
    <property type="protein sequence ID" value="KAJ7044273.1"/>
    <property type="molecule type" value="Genomic_DNA"/>
</dbReference>
<gene>
    <name evidence="1" type="ORF">C8F04DRAFT_1174713</name>
</gene>
<keyword evidence="2" id="KW-1185">Reference proteome</keyword>
<protein>
    <submittedName>
        <fullName evidence="1">Uncharacterized protein</fullName>
    </submittedName>
</protein>
<evidence type="ECO:0000313" key="2">
    <source>
        <dbReference type="Proteomes" id="UP001218188"/>
    </source>
</evidence>
<evidence type="ECO:0000313" key="1">
    <source>
        <dbReference type="EMBL" id="KAJ7044273.1"/>
    </source>
</evidence>
<comment type="caution">
    <text evidence="1">The sequence shown here is derived from an EMBL/GenBank/DDBJ whole genome shotgun (WGS) entry which is preliminary data.</text>
</comment>
<proteinExistence type="predicted"/>
<name>A0AAD6X9M1_9AGAR</name>
<organism evidence="1 2">
    <name type="scientific">Mycena alexandri</name>
    <dbReference type="NCBI Taxonomy" id="1745969"/>
    <lineage>
        <taxon>Eukaryota</taxon>
        <taxon>Fungi</taxon>
        <taxon>Dikarya</taxon>
        <taxon>Basidiomycota</taxon>
        <taxon>Agaricomycotina</taxon>
        <taxon>Agaricomycetes</taxon>
        <taxon>Agaricomycetidae</taxon>
        <taxon>Agaricales</taxon>
        <taxon>Marasmiineae</taxon>
        <taxon>Mycenaceae</taxon>
        <taxon>Mycena</taxon>
    </lineage>
</organism>
<dbReference type="Proteomes" id="UP001218188">
    <property type="component" value="Unassembled WGS sequence"/>
</dbReference>